<reference evidence="1 2" key="1">
    <citation type="journal article" date="2023" name="Science">
        <title>Complex scaffold remodeling in plant triterpene biosynthesis.</title>
        <authorList>
            <person name="De La Pena R."/>
            <person name="Hodgson H."/>
            <person name="Liu J.C."/>
            <person name="Stephenson M.J."/>
            <person name="Martin A.C."/>
            <person name="Owen C."/>
            <person name="Harkess A."/>
            <person name="Leebens-Mack J."/>
            <person name="Jimenez L.E."/>
            <person name="Osbourn A."/>
            <person name="Sattely E.S."/>
        </authorList>
    </citation>
    <scope>NUCLEOTIDE SEQUENCE [LARGE SCALE GENOMIC DNA]</scope>
    <source>
        <strain evidence="2">cv. JPN11</strain>
        <tissue evidence="1">Leaf</tissue>
    </source>
</reference>
<evidence type="ECO:0000313" key="1">
    <source>
        <dbReference type="EMBL" id="KAJ4712302.1"/>
    </source>
</evidence>
<dbReference type="EMBL" id="CM051401">
    <property type="protein sequence ID" value="KAJ4712302.1"/>
    <property type="molecule type" value="Genomic_DNA"/>
</dbReference>
<sequence>MGETNGIVSAVFSKDLNVDDILRKFEIVVGSNCVTEVVIPSSIPVGKKEDEEPDFELDQLKNPGWFSEYCPKWPGQAHLLQVEKILFQGKSEYQSMMVFQSSSFGKVFVLDGALQLTEKDECAYQEMITHLPLCSIHNPKKVLLIGGGDGGILREISRHASVEQIHICELDAMLVNVYKEFFPDIAVGYNDSRVTVHISDGIEFLKSVQKGTYDVIIVDAYAPLTPEHELFEGPFFELVIEALRPGGVMCSQAESIWYPSLNVEDLVGKCQRIFKGSASYAWTTVPTYSSGVIGYILCSTEGPSVDFRHPINSIDPGKCFGVAKQPLKFYNSEVHTAAFCLPTFAKKEGDSEVPKTAIKGVVDITTEI</sequence>
<protein>
    <submittedName>
        <fullName evidence="1">Spermidine synthase</fullName>
    </submittedName>
</protein>
<dbReference type="Proteomes" id="UP001164539">
    <property type="component" value="Chromosome 8"/>
</dbReference>
<gene>
    <name evidence="1" type="ORF">OWV82_014567</name>
</gene>
<accession>A0ACC1XN42</accession>
<keyword evidence="2" id="KW-1185">Reference proteome</keyword>
<organism evidence="1 2">
    <name type="scientific">Melia azedarach</name>
    <name type="common">Chinaberry tree</name>
    <dbReference type="NCBI Taxonomy" id="155640"/>
    <lineage>
        <taxon>Eukaryota</taxon>
        <taxon>Viridiplantae</taxon>
        <taxon>Streptophyta</taxon>
        <taxon>Embryophyta</taxon>
        <taxon>Tracheophyta</taxon>
        <taxon>Spermatophyta</taxon>
        <taxon>Magnoliopsida</taxon>
        <taxon>eudicotyledons</taxon>
        <taxon>Gunneridae</taxon>
        <taxon>Pentapetalae</taxon>
        <taxon>rosids</taxon>
        <taxon>malvids</taxon>
        <taxon>Sapindales</taxon>
        <taxon>Meliaceae</taxon>
        <taxon>Melia</taxon>
    </lineage>
</organism>
<name>A0ACC1XN42_MELAZ</name>
<proteinExistence type="predicted"/>
<evidence type="ECO:0000313" key="2">
    <source>
        <dbReference type="Proteomes" id="UP001164539"/>
    </source>
</evidence>
<comment type="caution">
    <text evidence="1">The sequence shown here is derived from an EMBL/GenBank/DDBJ whole genome shotgun (WGS) entry which is preliminary data.</text>
</comment>